<evidence type="ECO:0000256" key="1">
    <source>
        <dbReference type="SAM" id="MobiDB-lite"/>
    </source>
</evidence>
<feature type="compositionally biased region" description="Low complexity" evidence="1">
    <location>
        <begin position="14"/>
        <end position="26"/>
    </location>
</feature>
<comment type="caution">
    <text evidence="2">The sequence shown here is derived from an EMBL/GenBank/DDBJ whole genome shotgun (WGS) entry which is preliminary data.</text>
</comment>
<sequence>MSSKQASSDDTAISSNSSNNNNNPSNTKDEKGNNSSTNVNFEEIFKPDTSEWRPLNLFNIAIKNSPRLIGWNDDEFREVLEEHRKRVKEDPTIPNLEETGFGFTEILTKNLKDILYKQVNDDLKSDLKKLEETAVSSTSLEDDKEKKFDVREMKVYKNILSSVKYQRDLYIMGEDYAETRRIERREELEREERMKALLDDNEDDDIVLDRYLYSEKPSYQKYLGLNPIVNAKSLGSTQLNGIFESFIPSRTMHNALLPTVLWTISPPSKYNPDGGPLRYKLNRSVCALIPLSQNLLDQTMKQSILWVLKDENFRESVKGSSRNFLNATDTTDGSANDEDQSNAGRVVTTKTVRIFS</sequence>
<feature type="compositionally biased region" description="Polar residues" evidence="1">
    <location>
        <begin position="324"/>
        <end position="334"/>
    </location>
</feature>
<protein>
    <submittedName>
        <fullName evidence="2">Uncharacterized protein</fullName>
    </submittedName>
</protein>
<accession>A0AAD3DAS2</accession>
<reference evidence="2 3" key="1">
    <citation type="journal article" date="2021" name="Sci. Rep.">
        <title>The genome of the diatom Chaetoceros tenuissimus carries an ancient integrated fragment of an extant virus.</title>
        <authorList>
            <person name="Hongo Y."/>
            <person name="Kimura K."/>
            <person name="Takaki Y."/>
            <person name="Yoshida Y."/>
            <person name="Baba S."/>
            <person name="Kobayashi G."/>
            <person name="Nagasaki K."/>
            <person name="Hano T."/>
            <person name="Tomaru Y."/>
        </authorList>
    </citation>
    <scope>NUCLEOTIDE SEQUENCE [LARGE SCALE GENOMIC DNA]</scope>
    <source>
        <strain evidence="2 3">NIES-3715</strain>
    </source>
</reference>
<feature type="region of interest" description="Disordered" evidence="1">
    <location>
        <begin position="324"/>
        <end position="343"/>
    </location>
</feature>
<keyword evidence="3" id="KW-1185">Reference proteome</keyword>
<evidence type="ECO:0000313" key="3">
    <source>
        <dbReference type="Proteomes" id="UP001054902"/>
    </source>
</evidence>
<proteinExistence type="predicted"/>
<dbReference type="EMBL" id="BLLK01000062">
    <property type="protein sequence ID" value="GFH59174.1"/>
    <property type="molecule type" value="Genomic_DNA"/>
</dbReference>
<organism evidence="2 3">
    <name type="scientific">Chaetoceros tenuissimus</name>
    <dbReference type="NCBI Taxonomy" id="426638"/>
    <lineage>
        <taxon>Eukaryota</taxon>
        <taxon>Sar</taxon>
        <taxon>Stramenopiles</taxon>
        <taxon>Ochrophyta</taxon>
        <taxon>Bacillariophyta</taxon>
        <taxon>Coscinodiscophyceae</taxon>
        <taxon>Chaetocerotophycidae</taxon>
        <taxon>Chaetocerotales</taxon>
        <taxon>Chaetocerotaceae</taxon>
        <taxon>Chaetoceros</taxon>
    </lineage>
</organism>
<name>A0AAD3DAS2_9STRA</name>
<gene>
    <name evidence="2" type="ORF">CTEN210_15650</name>
</gene>
<evidence type="ECO:0000313" key="2">
    <source>
        <dbReference type="EMBL" id="GFH59174.1"/>
    </source>
</evidence>
<feature type="compositionally biased region" description="Polar residues" evidence="1">
    <location>
        <begin position="1"/>
        <end position="13"/>
    </location>
</feature>
<dbReference type="AlphaFoldDB" id="A0AAD3DAS2"/>
<dbReference type="Proteomes" id="UP001054902">
    <property type="component" value="Unassembled WGS sequence"/>
</dbReference>
<feature type="region of interest" description="Disordered" evidence="1">
    <location>
        <begin position="1"/>
        <end position="38"/>
    </location>
</feature>